<dbReference type="NCBIfam" id="NF002139">
    <property type="entry name" value="PRK00977.1-3"/>
    <property type="match status" value="1"/>
</dbReference>
<gene>
    <name evidence="6" type="primary">xseB</name>
    <name evidence="8" type="ORF">FIL88_10735</name>
</gene>
<dbReference type="NCBIfam" id="TIGR01280">
    <property type="entry name" value="xseB"/>
    <property type="match status" value="1"/>
</dbReference>
<evidence type="ECO:0000256" key="4">
    <source>
        <dbReference type="ARBA" id="ARBA00022801"/>
    </source>
</evidence>
<dbReference type="GO" id="GO:0008855">
    <property type="term" value="F:exodeoxyribonuclease VII activity"/>
    <property type="evidence" value="ECO:0007669"/>
    <property type="project" value="UniProtKB-UniRule"/>
</dbReference>
<dbReference type="Gene3D" id="1.10.287.1040">
    <property type="entry name" value="Exonuclease VII, small subunit"/>
    <property type="match status" value="1"/>
</dbReference>
<keyword evidence="9" id="KW-1185">Reference proteome</keyword>
<comment type="subunit">
    <text evidence="6">Heterooligomer composed of large and small subunits.</text>
</comment>
<keyword evidence="5 6" id="KW-0269">Exonuclease</keyword>
<dbReference type="SUPFAM" id="SSF116842">
    <property type="entry name" value="XseB-like"/>
    <property type="match status" value="1"/>
</dbReference>
<dbReference type="PANTHER" id="PTHR34137:SF1">
    <property type="entry name" value="EXODEOXYRIBONUCLEASE 7 SMALL SUBUNIT"/>
    <property type="match status" value="1"/>
</dbReference>
<evidence type="ECO:0000256" key="7">
    <source>
        <dbReference type="SAM" id="Coils"/>
    </source>
</evidence>
<dbReference type="Proteomes" id="UP000315816">
    <property type="component" value="Unassembled WGS sequence"/>
</dbReference>
<reference evidence="8 9" key="1">
    <citation type="submission" date="2019-06" db="EMBL/GenBank/DDBJ databases">
        <title>A novel species of marine bacteria.</title>
        <authorList>
            <person name="Wang Y."/>
        </authorList>
    </citation>
    <scope>NUCLEOTIDE SEQUENCE [LARGE SCALE GENOMIC DNA]</scope>
    <source>
        <strain evidence="8 9">MA1-10</strain>
    </source>
</reference>
<comment type="subcellular location">
    <subcellularLocation>
        <location evidence="6">Cytoplasm</location>
    </subcellularLocation>
</comment>
<dbReference type="GO" id="GO:0006308">
    <property type="term" value="P:DNA catabolic process"/>
    <property type="evidence" value="ECO:0007669"/>
    <property type="project" value="UniProtKB-UniRule"/>
</dbReference>
<dbReference type="EMBL" id="VICH01000007">
    <property type="protein sequence ID" value="TQV67057.1"/>
    <property type="molecule type" value="Genomic_DNA"/>
</dbReference>
<dbReference type="OrthoDB" id="9808145at2"/>
<evidence type="ECO:0000313" key="9">
    <source>
        <dbReference type="Proteomes" id="UP000315816"/>
    </source>
</evidence>
<evidence type="ECO:0000313" key="8">
    <source>
        <dbReference type="EMBL" id="TQV67057.1"/>
    </source>
</evidence>
<proteinExistence type="inferred from homology"/>
<sequence>MSDKPVTEMSFEEAMRELEAVVGQLERGDVALEDSIKLYERGAELKARCETKLKEAEEKVAAITLDQNGTPTGTTPVEGL</sequence>
<keyword evidence="4 6" id="KW-0378">Hydrolase</keyword>
<dbReference type="HAMAP" id="MF_00337">
    <property type="entry name" value="Exonuc_7_S"/>
    <property type="match status" value="1"/>
</dbReference>
<evidence type="ECO:0000256" key="5">
    <source>
        <dbReference type="ARBA" id="ARBA00022839"/>
    </source>
</evidence>
<evidence type="ECO:0000256" key="6">
    <source>
        <dbReference type="HAMAP-Rule" id="MF_00337"/>
    </source>
</evidence>
<dbReference type="EC" id="3.1.11.6" evidence="6"/>
<dbReference type="Pfam" id="PF02609">
    <property type="entry name" value="Exonuc_VII_S"/>
    <property type="match status" value="1"/>
</dbReference>
<evidence type="ECO:0000256" key="2">
    <source>
        <dbReference type="ARBA" id="ARBA00022490"/>
    </source>
</evidence>
<dbReference type="PANTHER" id="PTHR34137">
    <property type="entry name" value="EXODEOXYRIBONUCLEASE 7 SMALL SUBUNIT"/>
    <property type="match status" value="1"/>
</dbReference>
<comment type="catalytic activity">
    <reaction evidence="6">
        <text>Exonucleolytic cleavage in either 5'- to 3'- or 3'- to 5'-direction to yield nucleoside 5'-phosphates.</text>
        <dbReference type="EC" id="3.1.11.6"/>
    </reaction>
</comment>
<feature type="coiled-coil region" evidence="7">
    <location>
        <begin position="39"/>
        <end position="66"/>
    </location>
</feature>
<protein>
    <recommendedName>
        <fullName evidence="6">Exodeoxyribonuclease 7 small subunit</fullName>
        <ecNumber evidence="6">3.1.11.6</ecNumber>
    </recommendedName>
    <alternativeName>
        <fullName evidence="6">Exodeoxyribonuclease VII small subunit</fullName>
        <shortName evidence="6">Exonuclease VII small subunit</shortName>
    </alternativeName>
</protein>
<keyword evidence="7" id="KW-0175">Coiled coil</keyword>
<comment type="similarity">
    <text evidence="1 6">Belongs to the XseB family.</text>
</comment>
<name>A0A545SQ26_9RHOB</name>
<dbReference type="GO" id="GO:0009318">
    <property type="term" value="C:exodeoxyribonuclease VII complex"/>
    <property type="evidence" value="ECO:0007669"/>
    <property type="project" value="UniProtKB-UniRule"/>
</dbReference>
<evidence type="ECO:0000256" key="1">
    <source>
        <dbReference type="ARBA" id="ARBA00009998"/>
    </source>
</evidence>
<accession>A0A545SQ26</accession>
<comment type="caution">
    <text evidence="8">The sequence shown here is derived from an EMBL/GenBank/DDBJ whole genome shotgun (WGS) entry which is preliminary data.</text>
</comment>
<dbReference type="InterPro" id="IPR037004">
    <property type="entry name" value="Exonuc_VII_ssu_sf"/>
</dbReference>
<dbReference type="RefSeq" id="WP_142853870.1">
    <property type="nucleotide sequence ID" value="NZ_FXWW01000003.1"/>
</dbReference>
<comment type="function">
    <text evidence="6">Bidirectionally degrades single-stranded DNA into large acid-insoluble oligonucleotides, which are then degraded further into small acid-soluble oligonucleotides.</text>
</comment>
<dbReference type="InterPro" id="IPR003761">
    <property type="entry name" value="Exonuc_VII_S"/>
</dbReference>
<keyword evidence="3 6" id="KW-0540">Nuclease</keyword>
<dbReference type="AlphaFoldDB" id="A0A545SQ26"/>
<dbReference type="PIRSF" id="PIRSF006488">
    <property type="entry name" value="Exonuc_VII_S"/>
    <property type="match status" value="1"/>
</dbReference>
<keyword evidence="2 6" id="KW-0963">Cytoplasm</keyword>
<dbReference type="NCBIfam" id="NF002140">
    <property type="entry name" value="PRK00977.1-4"/>
    <property type="match status" value="1"/>
</dbReference>
<organism evidence="8 9">
    <name type="scientific">Aliiroseovarius halocynthiae</name>
    <dbReference type="NCBI Taxonomy" id="985055"/>
    <lineage>
        <taxon>Bacteria</taxon>
        <taxon>Pseudomonadati</taxon>
        <taxon>Pseudomonadota</taxon>
        <taxon>Alphaproteobacteria</taxon>
        <taxon>Rhodobacterales</taxon>
        <taxon>Paracoccaceae</taxon>
        <taxon>Aliiroseovarius</taxon>
    </lineage>
</organism>
<dbReference type="GO" id="GO:0005829">
    <property type="term" value="C:cytosol"/>
    <property type="evidence" value="ECO:0007669"/>
    <property type="project" value="TreeGrafter"/>
</dbReference>
<evidence type="ECO:0000256" key="3">
    <source>
        <dbReference type="ARBA" id="ARBA00022722"/>
    </source>
</evidence>